<feature type="coiled-coil region" evidence="1">
    <location>
        <begin position="395"/>
        <end position="427"/>
    </location>
</feature>
<comment type="caution">
    <text evidence="4">The sequence shown here is derived from an EMBL/GenBank/DDBJ whole genome shotgun (WGS) entry which is preliminary data.</text>
</comment>
<dbReference type="InterPro" id="IPR057491">
    <property type="entry name" value="DiatomPyrShell"/>
</dbReference>
<feature type="compositionally biased region" description="Basic and acidic residues" evidence="2">
    <location>
        <begin position="330"/>
        <end position="339"/>
    </location>
</feature>
<name>A0AB34J611_PRYPA</name>
<sequence length="473" mass="50949">MQLLLFAASPALRMALPAMQLCDQLTSSGTSSSRKPAIATPNLDPAPTPSGSARYSSVASSKASQVAPAIVVQGGSLRTWSYRSAAVEQVQVVLCTEGRPLDAGIELWHGPDNTPCHMRVFIEDGSLRPFNAVIETPRGPNTVAIRNIGPIEFPLVATVENNYVNQPTSNCLTTSRMVQGGSLRTYHFSQNVESVQVYLRTDGRPLNARIEVLQGPNNNKQVIELYTEDGLDRPFLCFLETPGSSNVVTVVNTAPIEFPMTASVIPFSIIEESPSEDVIVGGAIGAKGFNDLPIVTRRAYVQTLADEAREKESAAKAAVDAANAARTAMKAERESEKLRATGSGVPERDAAVERQSPAPDPAIAKLEATARVAAAKAVWLAKQEDEKVAIEAAAKAKLLATIAEEKAAAERAKVERAKEEWAAAERAASCFSTRLRRYPCRQGLLSHTVSDNPAYQRSRLRSRLGRSVTWTIS</sequence>
<evidence type="ECO:0000313" key="4">
    <source>
        <dbReference type="EMBL" id="KAL1514739.1"/>
    </source>
</evidence>
<dbReference type="Proteomes" id="UP001515480">
    <property type="component" value="Unassembled WGS sequence"/>
</dbReference>
<protein>
    <submittedName>
        <fullName evidence="4">Uncharacterized protein</fullName>
    </submittedName>
</protein>
<evidence type="ECO:0000256" key="2">
    <source>
        <dbReference type="SAM" id="MobiDB-lite"/>
    </source>
</evidence>
<gene>
    <name evidence="4" type="ORF">AB1Y20_003826</name>
</gene>
<feature type="region of interest" description="Disordered" evidence="2">
    <location>
        <begin position="26"/>
        <end position="56"/>
    </location>
</feature>
<evidence type="ECO:0000256" key="3">
    <source>
        <dbReference type="SAM" id="SignalP"/>
    </source>
</evidence>
<dbReference type="Pfam" id="PF25192">
    <property type="entry name" value="DiatomPyrShell"/>
    <property type="match status" value="1"/>
</dbReference>
<keyword evidence="3" id="KW-0732">Signal</keyword>
<reference evidence="4 5" key="1">
    <citation type="journal article" date="2024" name="Science">
        <title>Giant polyketide synthase enzymes in the biosynthesis of giant marine polyether toxins.</title>
        <authorList>
            <person name="Fallon T.R."/>
            <person name="Shende V.V."/>
            <person name="Wierzbicki I.H."/>
            <person name="Pendleton A.L."/>
            <person name="Watervoot N.F."/>
            <person name="Auber R.P."/>
            <person name="Gonzalez D.J."/>
            <person name="Wisecaver J.H."/>
            <person name="Moore B.S."/>
        </authorList>
    </citation>
    <scope>NUCLEOTIDE SEQUENCE [LARGE SCALE GENOMIC DNA]</scope>
    <source>
        <strain evidence="4 5">12B1</strain>
    </source>
</reference>
<feature type="chain" id="PRO_5044186555" evidence="3">
    <location>
        <begin position="16"/>
        <end position="473"/>
    </location>
</feature>
<organism evidence="4 5">
    <name type="scientific">Prymnesium parvum</name>
    <name type="common">Toxic golden alga</name>
    <dbReference type="NCBI Taxonomy" id="97485"/>
    <lineage>
        <taxon>Eukaryota</taxon>
        <taxon>Haptista</taxon>
        <taxon>Haptophyta</taxon>
        <taxon>Prymnesiophyceae</taxon>
        <taxon>Prymnesiales</taxon>
        <taxon>Prymnesiaceae</taxon>
        <taxon>Prymnesium</taxon>
    </lineage>
</organism>
<dbReference type="EMBL" id="JBGBPQ010000012">
    <property type="protein sequence ID" value="KAL1514739.1"/>
    <property type="molecule type" value="Genomic_DNA"/>
</dbReference>
<dbReference type="AlphaFoldDB" id="A0AB34J611"/>
<keyword evidence="1" id="KW-0175">Coiled coil</keyword>
<accession>A0AB34J611</accession>
<feature type="region of interest" description="Disordered" evidence="2">
    <location>
        <begin position="330"/>
        <end position="360"/>
    </location>
</feature>
<proteinExistence type="predicted"/>
<evidence type="ECO:0000256" key="1">
    <source>
        <dbReference type="SAM" id="Coils"/>
    </source>
</evidence>
<feature type="signal peptide" evidence="3">
    <location>
        <begin position="1"/>
        <end position="15"/>
    </location>
</feature>
<keyword evidence="5" id="KW-1185">Reference proteome</keyword>
<evidence type="ECO:0000313" key="5">
    <source>
        <dbReference type="Proteomes" id="UP001515480"/>
    </source>
</evidence>